<dbReference type="EMBL" id="UHFA01000002">
    <property type="protein sequence ID" value="SUN37242.1"/>
    <property type="molecule type" value="Genomic_DNA"/>
</dbReference>
<dbReference type="OrthoDB" id="2242758at2"/>
<keyword evidence="2" id="KW-1185">Reference proteome</keyword>
<sequence length="95" mass="11181">MTAWYDYMIKASRESQGDGDLWFRYLYKVIQDSDTKLSPKDVEELLNSHQLSPFQKVTLHDAMTEGTYTREHVLNANRKSTSRDILQLYREGKYG</sequence>
<dbReference type="RefSeq" id="WP_002997409.1">
    <property type="nucleotide sequence ID" value="NZ_UHFA01000002.1"/>
</dbReference>
<dbReference type="Proteomes" id="UP000254082">
    <property type="component" value="Unassembled WGS sequence"/>
</dbReference>
<proteinExistence type="predicted"/>
<gene>
    <name evidence="1" type="ORF">NCTC11391_02008</name>
</gene>
<evidence type="ECO:0000313" key="1">
    <source>
        <dbReference type="EMBL" id="SUN37242.1"/>
    </source>
</evidence>
<dbReference type="AlphaFoldDB" id="A0A380JG28"/>
<reference evidence="1 2" key="1">
    <citation type="submission" date="2018-06" db="EMBL/GenBank/DDBJ databases">
        <authorList>
            <consortium name="Pathogen Informatics"/>
            <person name="Doyle S."/>
        </authorList>
    </citation>
    <scope>NUCLEOTIDE SEQUENCE [LARGE SCALE GENOMIC DNA]</scope>
    <source>
        <strain evidence="2">NCTC 11391</strain>
    </source>
</reference>
<name>A0A380JG28_STRDO</name>
<evidence type="ECO:0000313" key="2">
    <source>
        <dbReference type="Proteomes" id="UP000254082"/>
    </source>
</evidence>
<accession>A0A380JG28</accession>
<protein>
    <submittedName>
        <fullName evidence="1">Uncharacterized protein</fullName>
    </submittedName>
</protein>
<organism evidence="1 2">
    <name type="scientific">Streptococcus downei MFe28</name>
    <dbReference type="NCBI Taxonomy" id="764290"/>
    <lineage>
        <taxon>Bacteria</taxon>
        <taxon>Bacillati</taxon>
        <taxon>Bacillota</taxon>
        <taxon>Bacilli</taxon>
        <taxon>Lactobacillales</taxon>
        <taxon>Streptococcaceae</taxon>
        <taxon>Streptococcus</taxon>
    </lineage>
</organism>